<keyword evidence="7" id="KW-0175">Coiled coil</keyword>
<dbReference type="Gene3D" id="3.30.1360.40">
    <property type="match status" value="1"/>
</dbReference>
<dbReference type="EMBL" id="CWGJ01000006">
    <property type="protein sequence ID" value="CRX37795.1"/>
    <property type="molecule type" value="Genomic_DNA"/>
</dbReference>
<feature type="coiled-coil region" evidence="7">
    <location>
        <begin position="406"/>
        <end position="433"/>
    </location>
</feature>
<dbReference type="PROSITE" id="PS52040">
    <property type="entry name" value="TOPO_IIA"/>
    <property type="match status" value="1"/>
</dbReference>
<dbReference type="GO" id="GO:0006265">
    <property type="term" value="P:DNA topological change"/>
    <property type="evidence" value="ECO:0007669"/>
    <property type="project" value="UniProtKB-UniRule"/>
</dbReference>
<dbReference type="SMART" id="SM00434">
    <property type="entry name" value="TOP4c"/>
    <property type="match status" value="1"/>
</dbReference>
<dbReference type="GO" id="GO:0005737">
    <property type="term" value="C:cytoplasm"/>
    <property type="evidence" value="ECO:0007669"/>
    <property type="project" value="TreeGrafter"/>
</dbReference>
<dbReference type="InterPro" id="IPR013758">
    <property type="entry name" value="Topo_IIA_A/C_ab"/>
</dbReference>
<dbReference type="AlphaFoldDB" id="A0A0H5E3K4"/>
<evidence type="ECO:0000256" key="5">
    <source>
        <dbReference type="ARBA" id="ARBA00023235"/>
    </source>
</evidence>
<keyword evidence="5 6" id="KW-0413">Isomerase</keyword>
<name>A0A0H5E3K4_9BACT</name>
<dbReference type="InterPro" id="IPR050220">
    <property type="entry name" value="Type_II_DNA_Topoisomerases"/>
</dbReference>
<gene>
    <name evidence="9" type="primary">parC</name>
    <name evidence="9" type="ORF">ELAC_0439</name>
</gene>
<comment type="similarity">
    <text evidence="2">Belongs to the type II topoisomerase GyrA/ParC subunit family.</text>
</comment>
<dbReference type="GO" id="GO:0003677">
    <property type="term" value="F:DNA binding"/>
    <property type="evidence" value="ECO:0007669"/>
    <property type="project" value="UniProtKB-UniRule"/>
</dbReference>
<evidence type="ECO:0000259" key="8">
    <source>
        <dbReference type="PROSITE" id="PS52040"/>
    </source>
</evidence>
<reference evidence="10" key="1">
    <citation type="submission" date="2015-06" db="EMBL/GenBank/DDBJ databases">
        <authorList>
            <person name="Bertelli C."/>
        </authorList>
    </citation>
    <scope>NUCLEOTIDE SEQUENCE [LARGE SCALE GENOMIC DNA]</scope>
    <source>
        <strain evidence="10">CRIB-30</strain>
    </source>
</reference>
<sequence length="637" mass="72455">MEDLKHQMKHHFLSYASYVILDRAIPNVVDGLKPVQRRILATIFKMHDGKFHKVANIAGQTMALHPHGEAAIVDALVNMASKGFTLDMQGNFGNLYTGDPAAAARYIESRLSELSLETLFNPDLTETILSYDGRNKEPVTLPAKIPLLLMQGAEGIAVGMSTKILPHNFNELLEAEIALLEGRPFSVLPDFPTGGIMDATDYNRGLGKVKLRAKVEIVDPKTIIIKEICFGTTTESLMASIEEAAKKGKIKIESIHDFTSDAVSIEIKLPRGQYAEEVEAALYAYTECEVSLNSQIVVIKDNLPWETDTSEVLKLHVELLQHYLQRELEIKRDNLLESIFEKTLEQIFIENRLYKAIENIKKAEQIHTTVETSLTPYHKKLARIPTYNDRERLLSIPIRRISKFDIERNEQEIRDVLSELEEVEKELKNVKRYTIRYLRGLIKKYGHLFPRKTVISSIEQVDKRAMEVRNVKVGLDHKGGFVGTKVVSDSFLECTNFDKLLVIYKDGTYKVLNIPEKQYIQEGGKKIAYVGIADKKTIFNVAYSDPKTHYAYAKRFIISKFIIDREYNFLDSDMELEHLSTNPKESLEVIFVPKQKQKLSKQLFDINDVLVKGVGAKGVRIANRQVKKIKVIKDSDS</sequence>
<dbReference type="RefSeq" id="WP_098037651.1">
    <property type="nucleotide sequence ID" value="NZ_CWGJ01000006.1"/>
</dbReference>
<proteinExistence type="inferred from homology"/>
<dbReference type="Gene3D" id="3.90.199.10">
    <property type="entry name" value="Topoisomerase II, domain 5"/>
    <property type="match status" value="1"/>
</dbReference>
<dbReference type="Pfam" id="PF00521">
    <property type="entry name" value="DNA_topoisoIV"/>
    <property type="match status" value="1"/>
</dbReference>
<dbReference type="Gene3D" id="1.10.268.10">
    <property type="entry name" value="Topoisomerase, domain 3"/>
    <property type="match status" value="1"/>
</dbReference>
<keyword evidence="4 6" id="KW-0238">DNA-binding</keyword>
<dbReference type="InterPro" id="IPR013757">
    <property type="entry name" value="Topo_IIA_A_a_sf"/>
</dbReference>
<evidence type="ECO:0000256" key="1">
    <source>
        <dbReference type="ARBA" id="ARBA00000185"/>
    </source>
</evidence>
<dbReference type="OrthoDB" id="9806486at2"/>
<evidence type="ECO:0000256" key="7">
    <source>
        <dbReference type="SAM" id="Coils"/>
    </source>
</evidence>
<dbReference type="InterPro" id="IPR002205">
    <property type="entry name" value="Topo_IIA_dom_A"/>
</dbReference>
<evidence type="ECO:0000256" key="4">
    <source>
        <dbReference type="ARBA" id="ARBA00023125"/>
    </source>
</evidence>
<dbReference type="GO" id="GO:0003918">
    <property type="term" value="F:DNA topoisomerase type II (double strand cut, ATP-hydrolyzing) activity"/>
    <property type="evidence" value="ECO:0007669"/>
    <property type="project" value="UniProtKB-EC"/>
</dbReference>
<dbReference type="Proteomes" id="UP000220251">
    <property type="component" value="Unassembled WGS sequence"/>
</dbReference>
<evidence type="ECO:0000256" key="6">
    <source>
        <dbReference type="PROSITE-ProRule" id="PRU01384"/>
    </source>
</evidence>
<accession>A0A0H5E3K4</accession>
<evidence type="ECO:0000313" key="9">
    <source>
        <dbReference type="EMBL" id="CRX37795.1"/>
    </source>
</evidence>
<dbReference type="GO" id="GO:0009330">
    <property type="term" value="C:DNA topoisomerase type II (double strand cut, ATP-hydrolyzing) complex"/>
    <property type="evidence" value="ECO:0007669"/>
    <property type="project" value="TreeGrafter"/>
</dbReference>
<comment type="catalytic activity">
    <reaction evidence="1 6">
        <text>ATP-dependent breakage, passage and rejoining of double-stranded DNA.</text>
        <dbReference type="EC" id="5.6.2.2"/>
    </reaction>
</comment>
<dbReference type="SUPFAM" id="SSF56719">
    <property type="entry name" value="Type II DNA topoisomerase"/>
    <property type="match status" value="1"/>
</dbReference>
<keyword evidence="10" id="KW-1185">Reference proteome</keyword>
<feature type="active site" description="O-(5'-phospho-DNA)-tyrosine intermediate" evidence="6">
    <location>
        <position position="106"/>
    </location>
</feature>
<dbReference type="GO" id="GO:0005524">
    <property type="term" value="F:ATP binding"/>
    <property type="evidence" value="ECO:0007669"/>
    <property type="project" value="InterPro"/>
</dbReference>
<evidence type="ECO:0000256" key="3">
    <source>
        <dbReference type="ARBA" id="ARBA00023029"/>
    </source>
</evidence>
<dbReference type="EC" id="5.99.1.-" evidence="9"/>
<keyword evidence="3 6" id="KW-0799">Topoisomerase</keyword>
<protein>
    <submittedName>
        <fullName evidence="9">DNA topoisomerase IV, subunit A</fullName>
        <ecNumber evidence="9">5.99.1.-</ecNumber>
    </submittedName>
</protein>
<dbReference type="InterPro" id="IPR013760">
    <property type="entry name" value="Topo_IIA-like_dom_sf"/>
</dbReference>
<evidence type="ECO:0000256" key="2">
    <source>
        <dbReference type="ARBA" id="ARBA00008263"/>
    </source>
</evidence>
<dbReference type="NCBIfam" id="NF007209">
    <property type="entry name" value="PRK09631.1"/>
    <property type="match status" value="1"/>
</dbReference>
<organism evidence="9 10">
    <name type="scientific">Estrella lausannensis</name>
    <dbReference type="NCBI Taxonomy" id="483423"/>
    <lineage>
        <taxon>Bacteria</taxon>
        <taxon>Pseudomonadati</taxon>
        <taxon>Chlamydiota</taxon>
        <taxon>Chlamydiia</taxon>
        <taxon>Parachlamydiales</taxon>
        <taxon>Candidatus Criblamydiaceae</taxon>
        <taxon>Estrella</taxon>
    </lineage>
</organism>
<dbReference type="PANTHER" id="PTHR43493:SF5">
    <property type="entry name" value="DNA GYRASE SUBUNIT A, CHLOROPLASTIC_MITOCHONDRIAL"/>
    <property type="match status" value="1"/>
</dbReference>
<feature type="domain" description="Topo IIA-type catalytic" evidence="8">
    <location>
        <begin position="25"/>
        <end position="471"/>
    </location>
</feature>
<dbReference type="PANTHER" id="PTHR43493">
    <property type="entry name" value="DNA GYRASE/TOPOISOMERASE SUBUNIT A"/>
    <property type="match status" value="1"/>
</dbReference>
<evidence type="ECO:0000313" key="10">
    <source>
        <dbReference type="Proteomes" id="UP000220251"/>
    </source>
</evidence>